<sequence length="715" mass="76926">MRCAHVKLLLYVVVVYFLANATLWTTAQASYDDGFQDGDRLQTRTGQQAHRRTGDTRNQIILHSLDRTSQKPQTKFNISSRTSSRRRHAKHKRPMHLTPNTSQPVNSQQAYVDGSSPAIGPFLIPLLPFGLSNQILALKEALALAAVLNWTVVALGFWPHSSELAAAKGLSLKPGGKAQRGLLELDAEGDEISKRAGSAGESTHQQQHQHQSRHNAASVIPFDMVFDRKALAPLVHVINREEAVQQYGWFQSGRADVLLSISPSSGLESALEKAHQAELLDARGVRIEQNHGFSCSTGGLSWLSRAATGHRWVALYNYRRVVPKARSSYRGFKWDSSPCGRSYHQVSLRMKKSSLITSTAQSFLTTALEKMREREGQRKLKEEVGAVAEESTSGDGRGGNITTSMPYYIALHVRPYPDSCLEHFANISHFDIDAANPVCNNPRLLLKMVPLLRQLLEVRTAAAAAVGMAWSPNGTLAKSSSPDSTLGAAGAAPAALAAGGPAAAAPVFVMSHPRVREFLRRELSRLWDEGDGSGGHANDSSGGAPPSPAFPASPSSPSPLVPAPLLFFLNIPDLPLQLRAHMASTSLLSMVEQQVCSEAASFIGTKASSISVLVAQERAAKDDDGDDEAMVPDGAEEPVVSVRVEAVKLQYSAAAGDKHQGEARRGGGEEGGRGSRGLDDRGGGVNEGHQTLAQPGKDGADVRPDHWLGRDTVLL</sequence>
<dbReference type="PANTHER" id="PTHR13398">
    <property type="entry name" value="GDP-FUCOSE PROTEIN O-FUCOSYLTRANSFERASE 2"/>
    <property type="match status" value="1"/>
</dbReference>
<feature type="signal peptide" evidence="5">
    <location>
        <begin position="1"/>
        <end position="29"/>
    </location>
</feature>
<evidence type="ECO:0000256" key="2">
    <source>
        <dbReference type="ARBA" id="ARBA00023253"/>
    </source>
</evidence>
<evidence type="ECO:0000256" key="4">
    <source>
        <dbReference type="SAM" id="MobiDB-lite"/>
    </source>
</evidence>
<feature type="compositionally biased region" description="Basic and acidic residues" evidence="4">
    <location>
        <begin position="375"/>
        <end position="384"/>
    </location>
</feature>
<feature type="compositionally biased region" description="Polar residues" evidence="4">
    <location>
        <begin position="70"/>
        <end position="82"/>
    </location>
</feature>
<feature type="chain" id="PRO_5035219054" description="O-fucosyltransferase family protein" evidence="5">
    <location>
        <begin position="30"/>
        <end position="715"/>
    </location>
</feature>
<gene>
    <name evidence="6" type="ORF">Vafri_14318</name>
</gene>
<feature type="region of interest" description="Disordered" evidence="4">
    <location>
        <begin position="68"/>
        <end position="111"/>
    </location>
</feature>
<dbReference type="GO" id="GO:0006004">
    <property type="term" value="P:fucose metabolic process"/>
    <property type="evidence" value="ECO:0007669"/>
    <property type="project" value="UniProtKB-KW"/>
</dbReference>
<evidence type="ECO:0000256" key="5">
    <source>
        <dbReference type="SAM" id="SignalP"/>
    </source>
</evidence>
<dbReference type="PANTHER" id="PTHR13398:SF0">
    <property type="entry name" value="GDP-FUCOSE PROTEIN O-FUCOSYLTRANSFERASE 2"/>
    <property type="match status" value="1"/>
</dbReference>
<comment type="caution">
    <text evidence="6">The sequence shown here is derived from an EMBL/GenBank/DDBJ whole genome shotgun (WGS) entry which is preliminary data.</text>
</comment>
<dbReference type="InterPro" id="IPR045130">
    <property type="entry name" value="OFUT2-like"/>
</dbReference>
<reference evidence="6" key="1">
    <citation type="journal article" date="2021" name="Proc. Natl. Acad. Sci. U.S.A.">
        <title>Three genomes in the algal genus Volvox reveal the fate of a haploid sex-determining region after a transition to homothallism.</title>
        <authorList>
            <person name="Yamamoto K."/>
            <person name="Hamaji T."/>
            <person name="Kawai-Toyooka H."/>
            <person name="Matsuzaki R."/>
            <person name="Takahashi F."/>
            <person name="Nishimura Y."/>
            <person name="Kawachi M."/>
            <person name="Noguchi H."/>
            <person name="Minakuchi Y."/>
            <person name="Umen J.G."/>
            <person name="Toyoda A."/>
            <person name="Nozaki H."/>
        </authorList>
    </citation>
    <scope>NUCLEOTIDE SEQUENCE</scope>
    <source>
        <strain evidence="6">NIES-3780</strain>
    </source>
</reference>
<organism evidence="6 7">
    <name type="scientific">Volvox africanus</name>
    <dbReference type="NCBI Taxonomy" id="51714"/>
    <lineage>
        <taxon>Eukaryota</taxon>
        <taxon>Viridiplantae</taxon>
        <taxon>Chlorophyta</taxon>
        <taxon>core chlorophytes</taxon>
        <taxon>Chlorophyceae</taxon>
        <taxon>CS clade</taxon>
        <taxon>Chlamydomonadales</taxon>
        <taxon>Volvocaceae</taxon>
        <taxon>Volvox</taxon>
    </lineage>
</organism>
<dbReference type="EMBL" id="BNCO01000035">
    <property type="protein sequence ID" value="GIL59577.1"/>
    <property type="molecule type" value="Genomic_DNA"/>
</dbReference>
<dbReference type="AlphaFoldDB" id="A0A8J4BDY4"/>
<feature type="compositionally biased region" description="Basic and acidic residues" evidence="4">
    <location>
        <begin position="698"/>
        <end position="709"/>
    </location>
</feature>
<feature type="region of interest" description="Disordered" evidence="4">
    <location>
        <begin position="194"/>
        <end position="213"/>
    </location>
</feature>
<feature type="compositionally biased region" description="Pro residues" evidence="4">
    <location>
        <begin position="545"/>
        <end position="556"/>
    </location>
</feature>
<name>A0A8J4BDY4_9CHLO</name>
<evidence type="ECO:0000256" key="3">
    <source>
        <dbReference type="ARBA" id="ARBA00023277"/>
    </source>
</evidence>
<evidence type="ECO:0000256" key="1">
    <source>
        <dbReference type="ARBA" id="ARBA00022679"/>
    </source>
</evidence>
<feature type="compositionally biased region" description="Basic and acidic residues" evidence="4">
    <location>
        <begin position="656"/>
        <end position="682"/>
    </location>
</feature>
<feature type="region of interest" description="Disordered" evidence="4">
    <location>
        <begin position="529"/>
        <end position="556"/>
    </location>
</feature>
<keyword evidence="5" id="KW-0732">Signal</keyword>
<keyword evidence="2" id="KW-0294">Fucose metabolism</keyword>
<feature type="compositionally biased region" description="Polar residues" evidence="4">
    <location>
        <begin position="98"/>
        <end position="110"/>
    </location>
</feature>
<feature type="compositionally biased region" description="Basic residues" evidence="4">
    <location>
        <begin position="83"/>
        <end position="95"/>
    </location>
</feature>
<keyword evidence="1" id="KW-0808">Transferase</keyword>
<dbReference type="Proteomes" id="UP000747399">
    <property type="component" value="Unassembled WGS sequence"/>
</dbReference>
<evidence type="ECO:0008006" key="8">
    <source>
        <dbReference type="Google" id="ProtNLM"/>
    </source>
</evidence>
<accession>A0A8J4BDY4</accession>
<feature type="region of interest" description="Disordered" evidence="4">
    <location>
        <begin position="375"/>
        <end position="396"/>
    </location>
</feature>
<keyword evidence="7" id="KW-1185">Reference proteome</keyword>
<proteinExistence type="predicted"/>
<dbReference type="GO" id="GO:0046922">
    <property type="term" value="F:peptide-O-fucosyltransferase activity"/>
    <property type="evidence" value="ECO:0007669"/>
    <property type="project" value="InterPro"/>
</dbReference>
<evidence type="ECO:0000313" key="7">
    <source>
        <dbReference type="Proteomes" id="UP000747399"/>
    </source>
</evidence>
<feature type="region of interest" description="Disordered" evidence="4">
    <location>
        <begin position="653"/>
        <end position="715"/>
    </location>
</feature>
<keyword evidence="3" id="KW-0119">Carbohydrate metabolism</keyword>
<evidence type="ECO:0000313" key="6">
    <source>
        <dbReference type="EMBL" id="GIL59577.1"/>
    </source>
</evidence>
<protein>
    <recommendedName>
        <fullName evidence="8">O-fucosyltransferase family protein</fullName>
    </recommendedName>
</protein>